<dbReference type="RefSeq" id="WP_134746695.1">
    <property type="nucleotide sequence ID" value="NZ_CP038148.1"/>
</dbReference>
<evidence type="ECO:0000256" key="1">
    <source>
        <dbReference type="SAM" id="MobiDB-lite"/>
    </source>
</evidence>
<name>A0A4P7CQF4_9BURK</name>
<accession>A0A4P7CQF4</accession>
<dbReference type="Proteomes" id="UP000295727">
    <property type="component" value="Chromosome 1"/>
</dbReference>
<sequence>MSRHRKPPALPPDESSAQLRERLRRFALATRDDATRTATLSFPGHVTVLAGPLHCHRPHLAHPSAPARSGPQRHGAAGAGQADGSDLP</sequence>
<protein>
    <submittedName>
        <fullName evidence="2">Uncharacterized protein</fullName>
    </submittedName>
</protein>
<gene>
    <name evidence="2" type="ORF">E1956_01155</name>
</gene>
<dbReference type="OrthoDB" id="9992973at2"/>
<evidence type="ECO:0000313" key="3">
    <source>
        <dbReference type="Proteomes" id="UP000295727"/>
    </source>
</evidence>
<feature type="compositionally biased region" description="Low complexity" evidence="1">
    <location>
        <begin position="75"/>
        <end position="88"/>
    </location>
</feature>
<proteinExistence type="predicted"/>
<keyword evidence="3" id="KW-1185">Reference proteome</keyword>
<dbReference type="EMBL" id="CP038148">
    <property type="protein sequence ID" value="QBQ95923.1"/>
    <property type="molecule type" value="Genomic_DNA"/>
</dbReference>
<dbReference type="KEGG" id="ppai:E1956_01155"/>
<reference evidence="2 3" key="1">
    <citation type="submission" date="2019-03" db="EMBL/GenBank/DDBJ databases">
        <title>Paraburkholderia sp. 7MH5, isolated from subtropical forest soil.</title>
        <authorList>
            <person name="Gao Z.-H."/>
            <person name="Qiu L.-H."/>
        </authorList>
    </citation>
    <scope>NUCLEOTIDE SEQUENCE [LARGE SCALE GENOMIC DNA]</scope>
    <source>
        <strain evidence="2 3">7MH5</strain>
    </source>
</reference>
<dbReference type="AlphaFoldDB" id="A0A4P7CQF4"/>
<evidence type="ECO:0000313" key="2">
    <source>
        <dbReference type="EMBL" id="QBQ95923.1"/>
    </source>
</evidence>
<feature type="region of interest" description="Disordered" evidence="1">
    <location>
        <begin position="55"/>
        <end position="88"/>
    </location>
</feature>
<organism evidence="2 3">
    <name type="scientific">Paraburkholderia pallida</name>
    <dbReference type="NCBI Taxonomy" id="2547399"/>
    <lineage>
        <taxon>Bacteria</taxon>
        <taxon>Pseudomonadati</taxon>
        <taxon>Pseudomonadota</taxon>
        <taxon>Betaproteobacteria</taxon>
        <taxon>Burkholderiales</taxon>
        <taxon>Burkholderiaceae</taxon>
        <taxon>Paraburkholderia</taxon>
    </lineage>
</organism>